<feature type="non-terminal residue" evidence="3">
    <location>
        <position position="131"/>
    </location>
</feature>
<dbReference type="OrthoDB" id="2433378at2759"/>
<organism evidence="3 4">
    <name type="scientific">Cetraspora pellucida</name>
    <dbReference type="NCBI Taxonomy" id="1433469"/>
    <lineage>
        <taxon>Eukaryota</taxon>
        <taxon>Fungi</taxon>
        <taxon>Fungi incertae sedis</taxon>
        <taxon>Mucoromycota</taxon>
        <taxon>Glomeromycotina</taxon>
        <taxon>Glomeromycetes</taxon>
        <taxon>Diversisporales</taxon>
        <taxon>Gigasporaceae</taxon>
        <taxon>Cetraspora</taxon>
    </lineage>
</organism>
<comment type="caution">
    <text evidence="3">The sequence shown here is derived from an EMBL/GenBank/DDBJ whole genome shotgun (WGS) entry which is preliminary data.</text>
</comment>
<evidence type="ECO:0000313" key="4">
    <source>
        <dbReference type="Proteomes" id="UP000789759"/>
    </source>
</evidence>
<dbReference type="AlphaFoldDB" id="A0A9N9JVJ9"/>
<dbReference type="Proteomes" id="UP000789759">
    <property type="component" value="Unassembled WGS sequence"/>
</dbReference>
<evidence type="ECO:0000313" key="3">
    <source>
        <dbReference type="EMBL" id="CAG8799405.1"/>
    </source>
</evidence>
<dbReference type="InterPro" id="IPR006600">
    <property type="entry name" value="HTH_CenpB_DNA-bd_dom"/>
</dbReference>
<dbReference type="GO" id="GO:0003677">
    <property type="term" value="F:DNA binding"/>
    <property type="evidence" value="ECO:0007669"/>
    <property type="project" value="UniProtKB-KW"/>
</dbReference>
<dbReference type="EMBL" id="CAJVQA010030465">
    <property type="protein sequence ID" value="CAG8799405.1"/>
    <property type="molecule type" value="Genomic_DNA"/>
</dbReference>
<dbReference type="Pfam" id="PF03221">
    <property type="entry name" value="HTH_Tnp_Tc5"/>
    <property type="match status" value="1"/>
</dbReference>
<dbReference type="InterPro" id="IPR050863">
    <property type="entry name" value="CenT-Element_Derived"/>
</dbReference>
<feature type="domain" description="HTH CENPB-type" evidence="2">
    <location>
        <begin position="9"/>
        <end position="47"/>
    </location>
</feature>
<keyword evidence="4" id="KW-1185">Reference proteome</keyword>
<evidence type="ECO:0000256" key="1">
    <source>
        <dbReference type="ARBA" id="ARBA00023125"/>
    </source>
</evidence>
<sequence length="131" mass="14988">MPNIIECNAILVKKAKLLANDLEIPEGALNFSYSWLDKFKDQNNIHQCKLEEETKSADEVAIINTLPALKNKYSNYPIERIYNMDETGLFFRLEPDRSLATQHLSGYKVDREYLSIALCTNADGSHKMVSF</sequence>
<proteinExistence type="predicted"/>
<evidence type="ECO:0000259" key="2">
    <source>
        <dbReference type="Pfam" id="PF03221"/>
    </source>
</evidence>
<keyword evidence="1" id="KW-0238">DNA-binding</keyword>
<protein>
    <submittedName>
        <fullName evidence="3">722_t:CDS:1</fullName>
    </submittedName>
</protein>
<dbReference type="GO" id="GO:0005634">
    <property type="term" value="C:nucleus"/>
    <property type="evidence" value="ECO:0007669"/>
    <property type="project" value="TreeGrafter"/>
</dbReference>
<accession>A0A9N9JVJ9</accession>
<reference evidence="3" key="1">
    <citation type="submission" date="2021-06" db="EMBL/GenBank/DDBJ databases">
        <authorList>
            <person name="Kallberg Y."/>
            <person name="Tangrot J."/>
            <person name="Rosling A."/>
        </authorList>
    </citation>
    <scope>NUCLEOTIDE SEQUENCE</scope>
    <source>
        <strain evidence="3">FL966</strain>
    </source>
</reference>
<dbReference type="PANTHER" id="PTHR19303:SF73">
    <property type="entry name" value="PROTEIN PDC2"/>
    <property type="match status" value="1"/>
</dbReference>
<name>A0A9N9JVJ9_9GLOM</name>
<gene>
    <name evidence="3" type="ORF">CPELLU_LOCUS17593</name>
</gene>
<dbReference type="PANTHER" id="PTHR19303">
    <property type="entry name" value="TRANSPOSON"/>
    <property type="match status" value="1"/>
</dbReference>